<dbReference type="PANTHER" id="PTHR46796:SF6">
    <property type="entry name" value="ARAC SUBFAMILY"/>
    <property type="match status" value="1"/>
</dbReference>
<dbReference type="PANTHER" id="PTHR46796">
    <property type="entry name" value="HTH-TYPE TRANSCRIPTIONAL ACTIVATOR RHAS-RELATED"/>
    <property type="match status" value="1"/>
</dbReference>
<keyword evidence="1" id="KW-0805">Transcription regulation</keyword>
<organism evidence="5 6">
    <name type="scientific">Roseovarius litoreus</name>
    <dbReference type="NCBI Taxonomy" id="1155722"/>
    <lineage>
        <taxon>Bacteria</taxon>
        <taxon>Pseudomonadati</taxon>
        <taxon>Pseudomonadota</taxon>
        <taxon>Alphaproteobacteria</taxon>
        <taxon>Rhodobacterales</taxon>
        <taxon>Roseobacteraceae</taxon>
        <taxon>Roseovarius</taxon>
    </lineage>
</organism>
<reference evidence="5 6" key="1">
    <citation type="submission" date="2016-11" db="EMBL/GenBank/DDBJ databases">
        <authorList>
            <person name="Varghese N."/>
            <person name="Submissions S."/>
        </authorList>
    </citation>
    <scope>NUCLEOTIDE SEQUENCE [LARGE SCALE GENOMIC DNA]</scope>
    <source>
        <strain evidence="5 6">DSM 28249</strain>
    </source>
</reference>
<dbReference type="Pfam" id="PF01965">
    <property type="entry name" value="DJ-1_PfpI"/>
    <property type="match status" value="1"/>
</dbReference>
<dbReference type="InterPro" id="IPR050204">
    <property type="entry name" value="AraC_XylS_family_regulators"/>
</dbReference>
<evidence type="ECO:0000256" key="3">
    <source>
        <dbReference type="ARBA" id="ARBA00023163"/>
    </source>
</evidence>
<evidence type="ECO:0000259" key="4">
    <source>
        <dbReference type="PROSITE" id="PS01124"/>
    </source>
</evidence>
<evidence type="ECO:0000313" key="6">
    <source>
        <dbReference type="Proteomes" id="UP000322545"/>
    </source>
</evidence>
<dbReference type="GO" id="GO:0043565">
    <property type="term" value="F:sequence-specific DNA binding"/>
    <property type="evidence" value="ECO:0007669"/>
    <property type="project" value="InterPro"/>
</dbReference>
<keyword evidence="2" id="KW-0238">DNA-binding</keyword>
<dbReference type="Pfam" id="PF12833">
    <property type="entry name" value="HTH_18"/>
    <property type="match status" value="1"/>
</dbReference>
<dbReference type="GO" id="GO:0003700">
    <property type="term" value="F:DNA-binding transcription factor activity"/>
    <property type="evidence" value="ECO:0007669"/>
    <property type="project" value="InterPro"/>
</dbReference>
<dbReference type="InterPro" id="IPR029062">
    <property type="entry name" value="Class_I_gatase-like"/>
</dbReference>
<dbReference type="EMBL" id="FRCB01000009">
    <property type="protein sequence ID" value="SHM57283.1"/>
    <property type="molecule type" value="Genomic_DNA"/>
</dbReference>
<dbReference type="SUPFAM" id="SSF52317">
    <property type="entry name" value="Class I glutamine amidotransferase-like"/>
    <property type="match status" value="1"/>
</dbReference>
<feature type="domain" description="HTH araC/xylS-type" evidence="4">
    <location>
        <begin position="235"/>
        <end position="331"/>
    </location>
</feature>
<dbReference type="PROSITE" id="PS01124">
    <property type="entry name" value="HTH_ARAC_FAMILY_2"/>
    <property type="match status" value="1"/>
</dbReference>
<evidence type="ECO:0000313" key="5">
    <source>
        <dbReference type="EMBL" id="SHM57283.1"/>
    </source>
</evidence>
<dbReference type="AlphaFoldDB" id="A0A1M7JX30"/>
<protein>
    <submittedName>
        <fullName evidence="5">Transcriptional regulator, AraC family with amidase-like domain</fullName>
    </submittedName>
</protein>
<dbReference type="Gene3D" id="3.40.50.880">
    <property type="match status" value="1"/>
</dbReference>
<dbReference type="SMART" id="SM00342">
    <property type="entry name" value="HTH_ARAC"/>
    <property type="match status" value="1"/>
</dbReference>
<proteinExistence type="predicted"/>
<gene>
    <name evidence="5" type="ORF">SAMN05443432_10998</name>
</gene>
<dbReference type="InterPro" id="IPR018060">
    <property type="entry name" value="HTH_AraC"/>
</dbReference>
<dbReference type="CDD" id="cd03136">
    <property type="entry name" value="GATase1_AraC_ArgR_like"/>
    <property type="match status" value="1"/>
</dbReference>
<name>A0A1M7JX30_9RHOB</name>
<dbReference type="PRINTS" id="PR00032">
    <property type="entry name" value="HTHARAC"/>
</dbReference>
<keyword evidence="3" id="KW-0804">Transcription</keyword>
<dbReference type="InterPro" id="IPR018062">
    <property type="entry name" value="HTH_AraC-typ_CS"/>
</dbReference>
<accession>A0A1M7JX30</accession>
<dbReference type="Proteomes" id="UP000322545">
    <property type="component" value="Unassembled WGS sequence"/>
</dbReference>
<evidence type="ECO:0000256" key="1">
    <source>
        <dbReference type="ARBA" id="ARBA00023015"/>
    </source>
</evidence>
<dbReference type="InterPro" id="IPR009057">
    <property type="entry name" value="Homeodomain-like_sf"/>
</dbReference>
<dbReference type="Gene3D" id="1.10.10.60">
    <property type="entry name" value="Homeodomain-like"/>
    <property type="match status" value="1"/>
</dbReference>
<dbReference type="SUPFAM" id="SSF46689">
    <property type="entry name" value="Homeodomain-like"/>
    <property type="match status" value="2"/>
</dbReference>
<dbReference type="InterPro" id="IPR002818">
    <property type="entry name" value="DJ-1/PfpI"/>
</dbReference>
<sequence length="331" mass="36251">MDFSETDGYFHFMDEIGTKTVTTRRIGILPVEGFAMMSYASLVEPMRAANLLARRVLYDMVNVSTGPEPVASSGAAVVMPQARVGDDLDLDYLFVVAGGDPTGYDDRRVMTWLARLAREGVPLGGVSGGPIILARAGLMAGRRMTVHWEHAAALAEISPHLLIERTLYVIDRDRVTCAGGTAPMDLMHALISQHHGAPFARLVSDWFMHTEVRPSIGPQRAGLVDRVGSNTPAILDAVEAMEAHVAEPLSLERLAAYAGLSPRQLNRLFQDRLGRSTMRYYRELRLDKAQSLLRNSPLSLTEIALATGFASSSHFSRVYAQHFGGPPSSYR</sequence>
<evidence type="ECO:0000256" key="2">
    <source>
        <dbReference type="ARBA" id="ARBA00023125"/>
    </source>
</evidence>
<dbReference type="InterPro" id="IPR020449">
    <property type="entry name" value="Tscrpt_reg_AraC-type_HTH"/>
</dbReference>
<dbReference type="PROSITE" id="PS00041">
    <property type="entry name" value="HTH_ARAC_FAMILY_1"/>
    <property type="match status" value="1"/>
</dbReference>
<keyword evidence="6" id="KW-1185">Reference proteome</keyword>